<sequence length="251" mass="28814">MTINIKLKQVFLSIPWLFRFLSLRKLAKKYKKTPELVPDFERYNKLLRLSKKLLKMYNIDLEVRGIDNLPKNGPVLIVPNHKSYTDVLALIVALEKSEHHDKIEQRIPTFIAKKDLDKSFTTKHALALLDTFLIDPNDFRNSLKAMNNFSEFIRQNKTFGIVFPEAHRIETEDLGEFKPGAFKIALQSYLPIVPVAIQGTLNSFKSSKKGRSKVIVSFLPIIKAKEVITQEPASIAERVKNKIDNELKGIK</sequence>
<proteinExistence type="predicted"/>
<dbReference type="eggNOG" id="COG0204">
    <property type="taxonomic scope" value="Bacteria"/>
</dbReference>
<dbReference type="EMBL" id="LR215010">
    <property type="protein sequence ID" value="VEU68819.1"/>
    <property type="molecule type" value="Genomic_DNA"/>
</dbReference>
<keyword evidence="2" id="KW-0444">Lipid biosynthesis</keyword>
<dbReference type="CDD" id="cd07989">
    <property type="entry name" value="LPLAT_AGPAT-like"/>
    <property type="match status" value="1"/>
</dbReference>
<reference evidence="6 7" key="1">
    <citation type="submission" date="2019-01" db="EMBL/GenBank/DDBJ databases">
        <authorList>
            <consortium name="Pathogen Informatics"/>
        </authorList>
    </citation>
    <scope>NUCLEOTIDE SEQUENCE [LARGE SCALE GENOMIC DNA]</scope>
    <source>
        <strain evidence="6 7">NCTC10146</strain>
    </source>
</reference>
<dbReference type="EC" id="2.3.1.51" evidence="6"/>
<dbReference type="Pfam" id="PF01553">
    <property type="entry name" value="Acyltransferase"/>
    <property type="match status" value="1"/>
</dbReference>
<evidence type="ECO:0000256" key="1">
    <source>
        <dbReference type="ARBA" id="ARBA00005189"/>
    </source>
</evidence>
<dbReference type="RefSeq" id="WP_004794240.1">
    <property type="nucleotide sequence ID" value="NZ_CP011368.1"/>
</dbReference>
<dbReference type="KEGG" id="mcas:AAW50_00235"/>
<evidence type="ECO:0000256" key="3">
    <source>
        <dbReference type="ARBA" id="ARBA00022679"/>
    </source>
</evidence>
<dbReference type="GO" id="GO:0003841">
    <property type="term" value="F:1-acylglycerol-3-phosphate O-acyltransferase activity"/>
    <property type="evidence" value="ECO:0007669"/>
    <property type="project" value="UniProtKB-EC"/>
</dbReference>
<dbReference type="Proteomes" id="UP000290495">
    <property type="component" value="Chromosome"/>
</dbReference>
<comment type="pathway">
    <text evidence="1">Lipid metabolism.</text>
</comment>
<evidence type="ECO:0000313" key="7">
    <source>
        <dbReference type="Proteomes" id="UP000290495"/>
    </source>
</evidence>
<keyword evidence="5 6" id="KW-0012">Acyltransferase</keyword>
<dbReference type="InterPro" id="IPR002123">
    <property type="entry name" value="Plipid/glycerol_acylTrfase"/>
</dbReference>
<accession>A0A0F6ZP85</accession>
<name>A0A0F6ZP85_9BACT</name>
<dbReference type="PANTHER" id="PTHR10434">
    <property type="entry name" value="1-ACYL-SN-GLYCEROL-3-PHOSPHATE ACYLTRANSFERASE"/>
    <property type="match status" value="1"/>
</dbReference>
<organism evidence="6 7">
    <name type="scientific">Mycoplasmopsis canis</name>
    <dbReference type="NCBI Taxonomy" id="29555"/>
    <lineage>
        <taxon>Bacteria</taxon>
        <taxon>Bacillati</taxon>
        <taxon>Mycoplasmatota</taxon>
        <taxon>Mycoplasmoidales</taxon>
        <taxon>Metamycoplasmataceae</taxon>
        <taxon>Mycoplasmopsis</taxon>
    </lineage>
</organism>
<dbReference type="SMART" id="SM00563">
    <property type="entry name" value="PlsC"/>
    <property type="match status" value="1"/>
</dbReference>
<dbReference type="GO" id="GO:0006654">
    <property type="term" value="P:phosphatidic acid biosynthetic process"/>
    <property type="evidence" value="ECO:0007669"/>
    <property type="project" value="TreeGrafter"/>
</dbReference>
<dbReference type="AlphaFoldDB" id="A0A0F6ZP85"/>
<gene>
    <name evidence="6" type="primary">plsC</name>
    <name evidence="6" type="ORF">NCTC10146_00276</name>
</gene>
<keyword evidence="4" id="KW-0443">Lipid metabolism</keyword>
<keyword evidence="3 6" id="KW-0808">Transferase</keyword>
<dbReference type="PANTHER" id="PTHR10434:SF64">
    <property type="entry name" value="1-ACYL-SN-GLYCEROL-3-PHOSPHATE ACYLTRANSFERASE-RELATED"/>
    <property type="match status" value="1"/>
</dbReference>
<evidence type="ECO:0000256" key="4">
    <source>
        <dbReference type="ARBA" id="ARBA00023098"/>
    </source>
</evidence>
<evidence type="ECO:0000256" key="5">
    <source>
        <dbReference type="ARBA" id="ARBA00023315"/>
    </source>
</evidence>
<dbReference type="SUPFAM" id="SSF69593">
    <property type="entry name" value="Glycerol-3-phosphate (1)-acyltransferase"/>
    <property type="match status" value="1"/>
</dbReference>
<evidence type="ECO:0000256" key="2">
    <source>
        <dbReference type="ARBA" id="ARBA00022516"/>
    </source>
</evidence>
<protein>
    <submittedName>
        <fullName evidence="6">1-acyl-sn-glycerol-3-phosphate acyltransferase</fullName>
        <ecNumber evidence="6">2.3.1.51</ecNumber>
    </submittedName>
</protein>
<evidence type="ECO:0000313" key="6">
    <source>
        <dbReference type="EMBL" id="VEU68819.1"/>
    </source>
</evidence>
<dbReference type="STRING" id="29555.AAW50_00235"/>
<dbReference type="HOGENOM" id="CLU_027938_6_1_14"/>